<dbReference type="GO" id="GO:0004527">
    <property type="term" value="F:exonuclease activity"/>
    <property type="evidence" value="ECO:0007669"/>
    <property type="project" value="UniProtKB-KW"/>
</dbReference>
<name>Q65AG0_YERPE</name>
<keyword evidence="1" id="KW-1133">Transmembrane helix</keyword>
<dbReference type="InterPro" id="IPR008875">
    <property type="entry name" value="TraX"/>
</dbReference>
<feature type="transmembrane region" description="Helical" evidence="1">
    <location>
        <begin position="244"/>
        <end position="262"/>
    </location>
</feature>
<proteinExistence type="predicted"/>
<dbReference type="AlphaFoldDB" id="Q65AG0"/>
<keyword evidence="2" id="KW-0614">Plasmid</keyword>
<evidence type="ECO:0000256" key="1">
    <source>
        <dbReference type="SAM" id="Phobius"/>
    </source>
</evidence>
<dbReference type="InterPro" id="IPR014125">
    <property type="entry name" value="TraX_Ftype"/>
</dbReference>
<reference evidence="2" key="1">
    <citation type="journal article" date="2004" name="Infect. Immun.">
        <title>Structural organization of the pFra virulence-associated plasmid of rhamnose-positive Yersinia pestis.</title>
        <authorList>
            <person name="Golubov A."/>
            <person name="Neubauer H."/>
            <person name="Nolting C."/>
            <person name="Heesemann J."/>
            <person name="Rakin A."/>
        </authorList>
    </citation>
    <scope>NUCLEOTIDE SEQUENCE [LARGE SCALE GENOMIC DNA]</scope>
    <source>
        <plasmid evidence="2">pG8786</plasmid>
    </source>
</reference>
<keyword evidence="2" id="KW-0540">Nuclease</keyword>
<feature type="transmembrane region" description="Helical" evidence="1">
    <location>
        <begin position="221"/>
        <end position="238"/>
    </location>
</feature>
<dbReference type="NCBIfam" id="TIGR02755">
    <property type="entry name" value="TraX_Ftype"/>
    <property type="match status" value="1"/>
</dbReference>
<dbReference type="EMBL" id="AJ698720">
    <property type="protein sequence ID" value="CAG27515.1"/>
    <property type="molecule type" value="Genomic_DNA"/>
</dbReference>
<keyword evidence="2" id="KW-0255">Endonuclease</keyword>
<organism evidence="2">
    <name type="scientific">Yersinia pestis</name>
    <dbReference type="NCBI Taxonomy" id="632"/>
    <lineage>
        <taxon>Bacteria</taxon>
        <taxon>Pseudomonadati</taxon>
        <taxon>Pseudomonadota</taxon>
        <taxon>Gammaproteobacteria</taxon>
        <taxon>Enterobacterales</taxon>
        <taxon>Yersiniaceae</taxon>
        <taxon>Yersinia</taxon>
    </lineage>
</organism>
<keyword evidence="1" id="KW-0812">Transmembrane</keyword>
<geneLocation type="plasmid" evidence="2">
    <name>pG8786</name>
</geneLocation>
<keyword evidence="2" id="KW-0449">Lipoprotein</keyword>
<dbReference type="Pfam" id="PF05857">
    <property type="entry name" value="TraX"/>
    <property type="match status" value="1"/>
</dbReference>
<keyword evidence="2" id="KW-0378">Hydrolase</keyword>
<gene>
    <name evidence="2" type="primary">traX</name>
</gene>
<evidence type="ECO:0000313" key="2">
    <source>
        <dbReference type="EMBL" id="CAG27515.1"/>
    </source>
</evidence>
<sequence length="291" mass="32109">MRRKNAAGMRRCLRWCARACSGTACSRWSAKRCETLSVKRPWEATDMRAENHPLFPLVVVADCWLQRLLVWTPGQTDLIKTVALLLMVADHISMLCGLDNDWLRLAGRGAFPLFGLVWAMNLARHPQIQQRALNRLWIWAGVAQGGWILAGLRPDLGNILFAFAVSGQALALMQRHGPRTWPLSLMLVLAWLPFSAGSYGLAGVVMLMLACGVCMTGRRTTRTGLALCLALAILALNAADSPAFAIAGLVIPGVTLTVLSRTCCRVPRFWPREFFPLFYAVHLAVIGLMVM</sequence>
<feature type="transmembrane region" description="Helical" evidence="1">
    <location>
        <begin position="183"/>
        <end position="209"/>
    </location>
</feature>
<accession>Q65AG0</accession>
<keyword evidence="2" id="KW-0269">Exonuclease</keyword>
<protein>
    <submittedName>
        <fullName evidence="2">TraX protein</fullName>
    </submittedName>
</protein>
<feature type="transmembrane region" description="Helical" evidence="1">
    <location>
        <begin position="136"/>
        <end position="152"/>
    </location>
</feature>
<dbReference type="GO" id="GO:0004519">
    <property type="term" value="F:endonuclease activity"/>
    <property type="evidence" value="ECO:0007669"/>
    <property type="project" value="UniProtKB-KW"/>
</dbReference>
<feature type="transmembrane region" description="Helical" evidence="1">
    <location>
        <begin position="274"/>
        <end position="290"/>
    </location>
</feature>
<keyword evidence="1" id="KW-0472">Membrane</keyword>